<sequence length="75" mass="8787">MLEYSVGSSVDREDLYAELSFNCVQWGEISLSQDRKSVNIIIYTNENNILEFQYDEFLQLIEKAKSHLLRLEPLS</sequence>
<evidence type="ECO:0000313" key="1">
    <source>
        <dbReference type="EMBL" id="HAT3580365.1"/>
    </source>
</evidence>
<name>A0A9P3T7U3_KLUIN</name>
<reference evidence="1" key="1">
    <citation type="journal article" date="2018" name="Genome Biol.">
        <title>SKESA: strategic k-mer extension for scrupulous assemblies.</title>
        <authorList>
            <person name="Souvorov A."/>
            <person name="Agarwala R."/>
            <person name="Lipman D.J."/>
        </authorList>
    </citation>
    <scope>NUCLEOTIDE SEQUENCE</scope>
    <source>
        <strain evidence="1">CAVp300</strain>
    </source>
</reference>
<evidence type="ECO:0000313" key="2">
    <source>
        <dbReference type="Proteomes" id="UP000867740"/>
    </source>
</evidence>
<gene>
    <name evidence="1" type="ORF">I8531_000620</name>
</gene>
<protein>
    <submittedName>
        <fullName evidence="1">Uncharacterized protein</fullName>
    </submittedName>
</protein>
<dbReference type="EMBL" id="DACSUM010000003">
    <property type="protein sequence ID" value="HAT3580365.1"/>
    <property type="molecule type" value="Genomic_DNA"/>
</dbReference>
<reference evidence="1" key="2">
    <citation type="submission" date="2020-10" db="EMBL/GenBank/DDBJ databases">
        <authorList>
            <consortium name="NCBI Pathogen Detection Project"/>
        </authorList>
    </citation>
    <scope>NUCLEOTIDE SEQUENCE</scope>
    <source>
        <strain evidence="1">CAVp300</strain>
    </source>
</reference>
<proteinExistence type="predicted"/>
<dbReference type="AlphaFoldDB" id="A0A9P3T7U3"/>
<comment type="caution">
    <text evidence="1">The sequence shown here is derived from an EMBL/GenBank/DDBJ whole genome shotgun (WGS) entry which is preliminary data.</text>
</comment>
<dbReference type="Proteomes" id="UP000867740">
    <property type="component" value="Unassembled WGS sequence"/>
</dbReference>
<accession>A0A9P3T7U3</accession>
<organism evidence="1 2">
    <name type="scientific">Kluyvera intermedia</name>
    <name type="common">Enterobacter intermedius</name>
    <dbReference type="NCBI Taxonomy" id="61648"/>
    <lineage>
        <taxon>Bacteria</taxon>
        <taxon>Pseudomonadati</taxon>
        <taxon>Pseudomonadota</taxon>
        <taxon>Gammaproteobacteria</taxon>
        <taxon>Enterobacterales</taxon>
        <taxon>Enterobacteriaceae</taxon>
        <taxon>Kluyvera</taxon>
    </lineage>
</organism>